<keyword evidence="3" id="KW-0805">Transcription regulation</keyword>
<dbReference type="PRINTS" id="PR00035">
    <property type="entry name" value="HTHGNTR"/>
</dbReference>
<dbReference type="STRING" id="1122155.SAMN02745158_03443"/>
<dbReference type="Gene3D" id="3.40.640.10">
    <property type="entry name" value="Type I PLP-dependent aspartate aminotransferase-like (Major domain)"/>
    <property type="match status" value="1"/>
</dbReference>
<accession>A0A1M5B205</accession>
<dbReference type="InterPro" id="IPR036390">
    <property type="entry name" value="WH_DNA-bd_sf"/>
</dbReference>
<protein>
    <submittedName>
        <fullName evidence="7">GntR family transcriptional regulator / MocR family aminotransferase</fullName>
    </submittedName>
</protein>
<organism evidence="7 8">
    <name type="scientific">Lactonifactor longoviformis DSM 17459</name>
    <dbReference type="NCBI Taxonomy" id="1122155"/>
    <lineage>
        <taxon>Bacteria</taxon>
        <taxon>Bacillati</taxon>
        <taxon>Bacillota</taxon>
        <taxon>Clostridia</taxon>
        <taxon>Eubacteriales</taxon>
        <taxon>Clostridiaceae</taxon>
        <taxon>Lactonifactor</taxon>
    </lineage>
</organism>
<evidence type="ECO:0000256" key="2">
    <source>
        <dbReference type="ARBA" id="ARBA00022898"/>
    </source>
</evidence>
<dbReference type="InterPro" id="IPR051446">
    <property type="entry name" value="HTH_trans_reg/aminotransferase"/>
</dbReference>
<keyword evidence="4" id="KW-0238">DNA-binding</keyword>
<gene>
    <name evidence="7" type="ORF">SAMN02745158_03443</name>
</gene>
<comment type="similarity">
    <text evidence="1">In the C-terminal section; belongs to the class-I pyridoxal-phosphate-dependent aminotransferase family.</text>
</comment>
<dbReference type="PROSITE" id="PS50949">
    <property type="entry name" value="HTH_GNTR"/>
    <property type="match status" value="1"/>
</dbReference>
<dbReference type="GO" id="GO:0003700">
    <property type="term" value="F:DNA-binding transcription factor activity"/>
    <property type="evidence" value="ECO:0007669"/>
    <property type="project" value="InterPro"/>
</dbReference>
<dbReference type="CDD" id="cd00609">
    <property type="entry name" value="AAT_like"/>
    <property type="match status" value="1"/>
</dbReference>
<evidence type="ECO:0000313" key="7">
    <source>
        <dbReference type="EMBL" id="SHF36367.1"/>
    </source>
</evidence>
<dbReference type="InterPro" id="IPR004839">
    <property type="entry name" value="Aminotransferase_I/II_large"/>
</dbReference>
<dbReference type="SUPFAM" id="SSF46785">
    <property type="entry name" value="Winged helix' DNA-binding domain"/>
    <property type="match status" value="1"/>
</dbReference>
<dbReference type="Gene3D" id="1.10.10.10">
    <property type="entry name" value="Winged helix-like DNA-binding domain superfamily/Winged helix DNA-binding domain"/>
    <property type="match status" value="1"/>
</dbReference>
<keyword evidence="7" id="KW-0808">Transferase</keyword>
<dbReference type="CDD" id="cd07377">
    <property type="entry name" value="WHTH_GntR"/>
    <property type="match status" value="1"/>
</dbReference>
<dbReference type="SMART" id="SM00345">
    <property type="entry name" value="HTH_GNTR"/>
    <property type="match status" value="1"/>
</dbReference>
<dbReference type="Pfam" id="PF00392">
    <property type="entry name" value="GntR"/>
    <property type="match status" value="1"/>
</dbReference>
<sequence>MNELIIALDSKSNIPLYEQIYLHIKKEIQGRRMKAGERLPSSRALCSHLMVSRSTVDLAYEQLVSEGYIEAVPCKGYYVCDIEELYHIRPALVPLEKKKTDGRPVYDYDFTLSGITPGGFPYNAWKKLSKSVLQEEAPELFLLGDANGERSLREAITSYLYYARGVNCQPDQIIVGAGNDYLLMLLSTILGTGYTVAMENPTYTSAYQAFLRLNYPLASVEMDEMGIRIPELEESGAEIAYVMPSHQFPMGTVMPMKRRMQLLSWAAKEKRYIIEDDYDSEFRYKGKPIPALQGFDQNDRVIYLGTFSRSIAPAIRISYMVLPKELMEQYEKQGKPFSVTVSKVDQKIIERFLNEGYYERHLNRMRALYKSKHDLLLRELHDLDSVCTWSGENAGVHLLLHFKNGMTEEEAIRRAKEESVRVYGLSRYYLKEPAKKPRATVLMGYGVMTENEIVSAMKRLKRAWS</sequence>
<evidence type="ECO:0000313" key="8">
    <source>
        <dbReference type="Proteomes" id="UP000184245"/>
    </source>
</evidence>
<name>A0A1M5B205_9CLOT</name>
<keyword evidence="7" id="KW-0032">Aminotransferase</keyword>
<feature type="domain" description="HTH gntR-type" evidence="6">
    <location>
        <begin position="14"/>
        <end position="82"/>
    </location>
</feature>
<dbReference type="PANTHER" id="PTHR46577:SF1">
    <property type="entry name" value="HTH-TYPE TRANSCRIPTIONAL REGULATORY PROTEIN GABR"/>
    <property type="match status" value="1"/>
</dbReference>
<keyword evidence="2" id="KW-0663">Pyridoxal phosphate</keyword>
<dbReference type="EMBL" id="FQVI01000023">
    <property type="protein sequence ID" value="SHF36367.1"/>
    <property type="molecule type" value="Genomic_DNA"/>
</dbReference>
<dbReference type="RefSeq" id="WP_072853938.1">
    <property type="nucleotide sequence ID" value="NZ_FQVI01000023.1"/>
</dbReference>
<evidence type="ECO:0000259" key="6">
    <source>
        <dbReference type="PROSITE" id="PS50949"/>
    </source>
</evidence>
<dbReference type="InterPro" id="IPR036388">
    <property type="entry name" value="WH-like_DNA-bd_sf"/>
</dbReference>
<dbReference type="Pfam" id="PF00155">
    <property type="entry name" value="Aminotran_1_2"/>
    <property type="match status" value="1"/>
</dbReference>
<dbReference type="GO" id="GO:0008483">
    <property type="term" value="F:transaminase activity"/>
    <property type="evidence" value="ECO:0007669"/>
    <property type="project" value="UniProtKB-KW"/>
</dbReference>
<dbReference type="AlphaFoldDB" id="A0A1M5B205"/>
<keyword evidence="8" id="KW-1185">Reference proteome</keyword>
<dbReference type="PANTHER" id="PTHR46577">
    <property type="entry name" value="HTH-TYPE TRANSCRIPTIONAL REGULATORY PROTEIN GABR"/>
    <property type="match status" value="1"/>
</dbReference>
<reference evidence="7 8" key="1">
    <citation type="submission" date="2016-11" db="EMBL/GenBank/DDBJ databases">
        <authorList>
            <person name="Jaros S."/>
            <person name="Januszkiewicz K."/>
            <person name="Wedrychowicz H."/>
        </authorList>
    </citation>
    <scope>NUCLEOTIDE SEQUENCE [LARGE SCALE GENOMIC DNA]</scope>
    <source>
        <strain evidence="7 8">DSM 17459</strain>
    </source>
</reference>
<dbReference type="InterPro" id="IPR015421">
    <property type="entry name" value="PyrdxlP-dep_Trfase_major"/>
</dbReference>
<dbReference type="InterPro" id="IPR015424">
    <property type="entry name" value="PyrdxlP-dep_Trfase"/>
</dbReference>
<dbReference type="InterPro" id="IPR000524">
    <property type="entry name" value="Tscrpt_reg_HTH_GntR"/>
</dbReference>
<evidence type="ECO:0000256" key="4">
    <source>
        <dbReference type="ARBA" id="ARBA00023125"/>
    </source>
</evidence>
<proteinExistence type="inferred from homology"/>
<evidence type="ECO:0000256" key="5">
    <source>
        <dbReference type="ARBA" id="ARBA00023163"/>
    </source>
</evidence>
<keyword evidence="5" id="KW-0804">Transcription</keyword>
<dbReference type="GO" id="GO:0030170">
    <property type="term" value="F:pyridoxal phosphate binding"/>
    <property type="evidence" value="ECO:0007669"/>
    <property type="project" value="InterPro"/>
</dbReference>
<evidence type="ECO:0000256" key="1">
    <source>
        <dbReference type="ARBA" id="ARBA00005384"/>
    </source>
</evidence>
<dbReference type="SUPFAM" id="SSF53383">
    <property type="entry name" value="PLP-dependent transferases"/>
    <property type="match status" value="1"/>
</dbReference>
<dbReference type="OrthoDB" id="9808770at2"/>
<dbReference type="Proteomes" id="UP000184245">
    <property type="component" value="Unassembled WGS sequence"/>
</dbReference>
<dbReference type="GO" id="GO:0003677">
    <property type="term" value="F:DNA binding"/>
    <property type="evidence" value="ECO:0007669"/>
    <property type="project" value="UniProtKB-KW"/>
</dbReference>
<evidence type="ECO:0000256" key="3">
    <source>
        <dbReference type="ARBA" id="ARBA00023015"/>
    </source>
</evidence>